<organism evidence="2 3">
    <name type="scientific">Marivirga aurantiaca</name>
    <dbReference type="NCBI Taxonomy" id="2802615"/>
    <lineage>
        <taxon>Bacteria</taxon>
        <taxon>Pseudomonadati</taxon>
        <taxon>Bacteroidota</taxon>
        <taxon>Cytophagia</taxon>
        <taxon>Cytophagales</taxon>
        <taxon>Marivirgaceae</taxon>
        <taxon>Marivirga</taxon>
    </lineage>
</organism>
<reference evidence="2" key="1">
    <citation type="submission" date="2021-01" db="EMBL/GenBank/DDBJ databases">
        <title>Marivirga aurantiaca sp. nov., isolated from intertidal surface sediments.</title>
        <authorList>
            <person name="Zhang M."/>
        </authorList>
    </citation>
    <scope>NUCLEOTIDE SEQUENCE</scope>
    <source>
        <strain evidence="2">S37H4</strain>
    </source>
</reference>
<dbReference type="Proteomes" id="UP000611723">
    <property type="component" value="Unassembled WGS sequence"/>
</dbReference>
<dbReference type="Pfam" id="PF09345">
    <property type="entry name" value="SiaC"/>
    <property type="match status" value="1"/>
</dbReference>
<comment type="caution">
    <text evidence="2">The sequence shown here is derived from an EMBL/GenBank/DDBJ whole genome shotgun (WGS) entry which is preliminary data.</text>
</comment>
<feature type="domain" description="SiaC family regulatory phosphoprotein" evidence="1">
    <location>
        <begin position="6"/>
        <end position="123"/>
    </location>
</feature>
<name>A0A934X0S2_9BACT</name>
<proteinExistence type="predicted"/>
<dbReference type="AlphaFoldDB" id="A0A934X0S2"/>
<protein>
    <submittedName>
        <fullName evidence="2">DUF1987 family protein</fullName>
    </submittedName>
</protein>
<dbReference type="RefSeq" id="WP_201431924.1">
    <property type="nucleotide sequence ID" value="NZ_JAEQBW010000007.1"/>
</dbReference>
<dbReference type="InterPro" id="IPR018530">
    <property type="entry name" value="SiaC"/>
</dbReference>
<accession>A0A934X0S2</accession>
<keyword evidence="3" id="KW-1185">Reference proteome</keyword>
<evidence type="ECO:0000259" key="1">
    <source>
        <dbReference type="Pfam" id="PF09345"/>
    </source>
</evidence>
<evidence type="ECO:0000313" key="3">
    <source>
        <dbReference type="Proteomes" id="UP000611723"/>
    </source>
</evidence>
<gene>
    <name evidence="2" type="ORF">JKA74_14435</name>
</gene>
<sequence length="130" mass="14917">MSVLEIPAKEAAPYVRFDEGNAVLQIKGKSYDDDVVMLFSMIRSKIKAFGQTSPAKLDVNIFLKYFNTSSSKCLFDLMSDIKEIHEKNDMELNIIWNFVEGDEEMEEEIADFRDSLEMEFEIEAIADDLA</sequence>
<evidence type="ECO:0000313" key="2">
    <source>
        <dbReference type="EMBL" id="MBK6266240.1"/>
    </source>
</evidence>
<dbReference type="EMBL" id="JAEQBW010000007">
    <property type="protein sequence ID" value="MBK6266240.1"/>
    <property type="molecule type" value="Genomic_DNA"/>
</dbReference>